<dbReference type="AlphaFoldDB" id="F2W7E2"/>
<evidence type="ECO:0000256" key="6">
    <source>
        <dbReference type="ARBA" id="ARBA00023134"/>
    </source>
</evidence>
<keyword evidence="7" id="KW-0472">Membrane</keyword>
<dbReference type="Gene3D" id="3.40.50.300">
    <property type="entry name" value="P-loop containing nucleotide triphosphate hydrolases"/>
    <property type="match status" value="1"/>
</dbReference>
<name>F2W7E2_DUGJA</name>
<comment type="subcellular location">
    <subcellularLocation>
        <location evidence="1">Cell membrane</location>
        <topology evidence="1">Lipid-anchor</topology>
        <orientation evidence="1">Cytoplasmic side</orientation>
    </subcellularLocation>
</comment>
<dbReference type="GO" id="GO:0003924">
    <property type="term" value="F:GTPase activity"/>
    <property type="evidence" value="ECO:0007669"/>
    <property type="project" value="InterPro"/>
</dbReference>
<evidence type="ECO:0000256" key="2">
    <source>
        <dbReference type="ARBA" id="ARBA00010142"/>
    </source>
</evidence>
<dbReference type="Pfam" id="PF00071">
    <property type="entry name" value="Ras"/>
    <property type="match status" value="1"/>
</dbReference>
<dbReference type="SMART" id="SM00174">
    <property type="entry name" value="RHO"/>
    <property type="match status" value="1"/>
</dbReference>
<keyword evidence="6" id="KW-0342">GTP-binding</keyword>
<keyword evidence="3" id="KW-1003">Cell membrane</keyword>
<dbReference type="PROSITE" id="PS51419">
    <property type="entry name" value="RAB"/>
    <property type="match status" value="1"/>
</dbReference>
<dbReference type="SUPFAM" id="SSF52540">
    <property type="entry name" value="P-loop containing nucleoside triphosphate hydrolases"/>
    <property type="match status" value="1"/>
</dbReference>
<dbReference type="NCBIfam" id="TIGR00231">
    <property type="entry name" value="small_GTP"/>
    <property type="match status" value="1"/>
</dbReference>
<evidence type="ECO:0000256" key="9">
    <source>
        <dbReference type="ARBA" id="ARBA00023289"/>
    </source>
</evidence>
<dbReference type="GO" id="GO:0007264">
    <property type="term" value="P:small GTPase-mediated signal transduction"/>
    <property type="evidence" value="ECO:0007669"/>
    <property type="project" value="InterPro"/>
</dbReference>
<organism evidence="10">
    <name type="scientific">Dugesia japonica</name>
    <name type="common">Planarian</name>
    <dbReference type="NCBI Taxonomy" id="6161"/>
    <lineage>
        <taxon>Eukaryota</taxon>
        <taxon>Metazoa</taxon>
        <taxon>Spiralia</taxon>
        <taxon>Lophotrochozoa</taxon>
        <taxon>Platyhelminthes</taxon>
        <taxon>Rhabditophora</taxon>
        <taxon>Seriata</taxon>
        <taxon>Tricladida</taxon>
        <taxon>Continenticola</taxon>
        <taxon>Geoplanoidea</taxon>
        <taxon>Dugesiidae</taxon>
        <taxon>Dugesia</taxon>
    </lineage>
</organism>
<reference evidence="10" key="1">
    <citation type="journal article" date="2010" name="J. Genet. Genomics">
        <title>Djrho2 is involved in regeneration of visual nerves in Dugesia japonica.</title>
        <authorList>
            <person name="Ma C."/>
            <person name="Gao Y."/>
            <person name="Chai G."/>
            <person name="Su H."/>
            <person name="Wang N."/>
            <person name="Yang Y."/>
            <person name="Li C."/>
            <person name="Miao D."/>
            <person name="Wu W."/>
        </authorList>
    </citation>
    <scope>NUCLEOTIDE SEQUENCE</scope>
</reference>
<keyword evidence="4" id="KW-0488">Methylation</keyword>
<dbReference type="SMART" id="SM00173">
    <property type="entry name" value="RAS"/>
    <property type="match status" value="1"/>
</dbReference>
<keyword evidence="9" id="KW-0636">Prenylation</keyword>
<dbReference type="InterPro" id="IPR001806">
    <property type="entry name" value="Small_GTPase"/>
</dbReference>
<dbReference type="InterPro" id="IPR003578">
    <property type="entry name" value="Small_GTPase_Rho"/>
</dbReference>
<evidence type="ECO:0000256" key="7">
    <source>
        <dbReference type="ARBA" id="ARBA00023136"/>
    </source>
</evidence>
<dbReference type="FunFam" id="3.40.50.300:FF:000983">
    <property type="entry name" value="Rho family GTPase"/>
    <property type="match status" value="1"/>
</dbReference>
<dbReference type="SMART" id="SM00175">
    <property type="entry name" value="RAB"/>
    <property type="match status" value="1"/>
</dbReference>
<accession>F2W7E2</accession>
<evidence type="ECO:0000313" key="10">
    <source>
        <dbReference type="EMBL" id="ADZ73520.1"/>
    </source>
</evidence>
<dbReference type="GO" id="GO:0005886">
    <property type="term" value="C:plasma membrane"/>
    <property type="evidence" value="ECO:0007669"/>
    <property type="project" value="UniProtKB-SubCell"/>
</dbReference>
<evidence type="ECO:0000256" key="1">
    <source>
        <dbReference type="ARBA" id="ARBA00004342"/>
    </source>
</evidence>
<dbReference type="PRINTS" id="PR00449">
    <property type="entry name" value="RASTRNSFRMNG"/>
</dbReference>
<protein>
    <submittedName>
        <fullName evidence="10">Rho3 GTPase</fullName>
    </submittedName>
</protein>
<dbReference type="PANTHER" id="PTHR24072">
    <property type="entry name" value="RHO FAMILY GTPASE"/>
    <property type="match status" value="1"/>
</dbReference>
<evidence type="ECO:0000256" key="4">
    <source>
        <dbReference type="ARBA" id="ARBA00022481"/>
    </source>
</evidence>
<dbReference type="InterPro" id="IPR005225">
    <property type="entry name" value="Small_GTP-bd"/>
</dbReference>
<evidence type="ECO:0000256" key="3">
    <source>
        <dbReference type="ARBA" id="ARBA00022475"/>
    </source>
</evidence>
<keyword evidence="5" id="KW-0547">Nucleotide-binding</keyword>
<evidence type="ECO:0000256" key="8">
    <source>
        <dbReference type="ARBA" id="ARBA00023288"/>
    </source>
</evidence>
<dbReference type="InterPro" id="IPR027417">
    <property type="entry name" value="P-loop_NTPase"/>
</dbReference>
<dbReference type="PROSITE" id="PS51420">
    <property type="entry name" value="RHO"/>
    <property type="match status" value="1"/>
</dbReference>
<keyword evidence="8" id="KW-0449">Lipoprotein</keyword>
<dbReference type="PROSITE" id="PS51421">
    <property type="entry name" value="RAS"/>
    <property type="match status" value="1"/>
</dbReference>
<dbReference type="GO" id="GO:0005525">
    <property type="term" value="F:GTP binding"/>
    <property type="evidence" value="ECO:0007669"/>
    <property type="project" value="UniProtKB-KW"/>
</dbReference>
<comment type="similarity">
    <text evidence="2">Belongs to the small GTPase superfamily. Rho family.</text>
</comment>
<sequence>MSKVKEKPKKVVVVGDGYVGKTSLLNAFVKKTFFTDYEPTVFETTSRDVNINGLTITLNLWDTGGQEDYEHIRILSYPADLIILCYAVDIPSSLNNILDIWKPELDIHSPKAPIILVGCKSDLRDRYFDNKQKSAELVSSEDSVKIRQTICAKGHLECSARTGSNVDAVFDMAAEILLQKSHKKLSFLRKFSCFDFSKK</sequence>
<proteinExistence type="evidence at transcript level"/>
<dbReference type="EMBL" id="HM204941">
    <property type="protein sequence ID" value="ADZ73520.1"/>
    <property type="molecule type" value="mRNA"/>
</dbReference>
<evidence type="ECO:0000256" key="5">
    <source>
        <dbReference type="ARBA" id="ARBA00022741"/>
    </source>
</evidence>